<evidence type="ECO:0000256" key="4">
    <source>
        <dbReference type="ARBA" id="ARBA00008654"/>
    </source>
</evidence>
<dbReference type="Proteomes" id="UP001634394">
    <property type="component" value="Unassembled WGS sequence"/>
</dbReference>
<feature type="domain" description="TauD/TfdA-like" evidence="10">
    <location>
        <begin position="188"/>
        <end position="435"/>
    </location>
</feature>
<dbReference type="GO" id="GO:0045329">
    <property type="term" value="P:carnitine biosynthetic process"/>
    <property type="evidence" value="ECO:0007669"/>
    <property type="project" value="UniProtKB-KW"/>
</dbReference>
<keyword evidence="7" id="KW-0223">Dioxygenase</keyword>
<dbReference type="Pfam" id="PF06155">
    <property type="entry name" value="GBBH-like_N"/>
    <property type="match status" value="1"/>
</dbReference>
<evidence type="ECO:0000256" key="6">
    <source>
        <dbReference type="ARBA" id="ARBA00022873"/>
    </source>
</evidence>
<sequence length="467" mass="53241">MSASTYRHLALSVRRAKYFHRVMGVYVRPLFKLDTYGHTSIIQRWQEATTQVNGARFYSMPIQHASTHEKQVASANVEKDGRQLVVTWRDGIKSRYHSLWLRVSCQCPKCLQAASNMKLIRMEELDCQTVLEKASVSNDGLAMSLMWKPGGHKGTIGLDYLRVNRYDPDALAVRHDLTTPLFLQEGDPIPEVNYEEVNVSEKGIYKWLRYINDFGICLMRNVPTEKLTIQKVVEKIAPLQRTIYGTVFDVVQESTPSNFAYSTVELPVHMDLTYYDTTPGLQFLHCLRFDDTVTGGDSTFVDLFCVAEDFRKQNPTEFEVLVRVPVIFARIHSAREHPVHMITERKIIEVNGIGEIVRINWHPGTQSSMAVPEEDLDGFFNAYLTFAKMIPVSSSFRKIRLRPGDMVGFNNRRMGHGRTAYEETAAGHRHLQGCYINIDEFKSRVQVLSLTVGDGSLAKRVFNGSSF</sequence>
<evidence type="ECO:0000256" key="1">
    <source>
        <dbReference type="ARBA" id="ARBA00001954"/>
    </source>
</evidence>
<evidence type="ECO:0000259" key="10">
    <source>
        <dbReference type="Pfam" id="PF02668"/>
    </source>
</evidence>
<name>A0ABD3WF64_SINWO</name>
<dbReference type="FunFam" id="3.60.130.10:FF:000001">
    <property type="entry name" value="Trimethyllysine dioxygenase, mitochondrial"/>
    <property type="match status" value="1"/>
</dbReference>
<evidence type="ECO:0000256" key="8">
    <source>
        <dbReference type="ARBA" id="ARBA00023002"/>
    </source>
</evidence>
<evidence type="ECO:0008006" key="14">
    <source>
        <dbReference type="Google" id="ProtNLM"/>
    </source>
</evidence>
<evidence type="ECO:0000313" key="12">
    <source>
        <dbReference type="EMBL" id="KAL3872579.1"/>
    </source>
</evidence>
<dbReference type="GO" id="GO:0016706">
    <property type="term" value="F:2-oxoglutarate-dependent dioxygenase activity"/>
    <property type="evidence" value="ECO:0007669"/>
    <property type="project" value="UniProtKB-ARBA"/>
</dbReference>
<dbReference type="InterPro" id="IPR050411">
    <property type="entry name" value="AlphaKG_dependent_hydroxylases"/>
</dbReference>
<dbReference type="InterPro" id="IPR038492">
    <property type="entry name" value="GBBH-like_N_sf"/>
</dbReference>
<feature type="domain" description="Gamma-butyrobetaine hydroxylase-like N-terminal" evidence="11">
    <location>
        <begin position="77"/>
        <end position="154"/>
    </location>
</feature>
<keyword evidence="9" id="KW-0408">Iron</keyword>
<dbReference type="CDD" id="cd00250">
    <property type="entry name" value="CAS_like"/>
    <property type="match status" value="1"/>
</dbReference>
<dbReference type="PANTHER" id="PTHR10696:SF25">
    <property type="entry name" value="OXIDOREDUCTASE AIM17-RELATED"/>
    <property type="match status" value="1"/>
</dbReference>
<protein>
    <recommendedName>
        <fullName evidence="14">Gamma-butyrobetaine dioxygenase</fullName>
    </recommendedName>
</protein>
<evidence type="ECO:0000256" key="5">
    <source>
        <dbReference type="ARBA" id="ARBA00022723"/>
    </source>
</evidence>
<dbReference type="FunFam" id="3.30.2020.30:FF:000002">
    <property type="entry name" value="Putative gamma-butyrobetaine dioxygenase"/>
    <property type="match status" value="1"/>
</dbReference>
<comment type="similarity">
    <text evidence="4">Belongs to the gamma-BBH/TMLD family.</text>
</comment>
<dbReference type="InterPro" id="IPR003819">
    <property type="entry name" value="TauD/TfdA-like"/>
</dbReference>
<comment type="caution">
    <text evidence="12">The sequence shown here is derived from an EMBL/GenBank/DDBJ whole genome shotgun (WGS) entry which is preliminary data.</text>
</comment>
<dbReference type="Gene3D" id="3.60.130.10">
    <property type="entry name" value="Clavaminate synthase-like"/>
    <property type="match status" value="1"/>
</dbReference>
<reference evidence="12 13" key="1">
    <citation type="submission" date="2024-11" db="EMBL/GenBank/DDBJ databases">
        <title>Chromosome-level genome assembly of the freshwater bivalve Anodonta woodiana.</title>
        <authorList>
            <person name="Chen X."/>
        </authorList>
    </citation>
    <scope>NUCLEOTIDE SEQUENCE [LARGE SCALE GENOMIC DNA]</scope>
    <source>
        <strain evidence="12">MN2024</strain>
        <tissue evidence="12">Gills</tissue>
    </source>
</reference>
<organism evidence="12 13">
    <name type="scientific">Sinanodonta woodiana</name>
    <name type="common">Chinese pond mussel</name>
    <name type="synonym">Anodonta woodiana</name>
    <dbReference type="NCBI Taxonomy" id="1069815"/>
    <lineage>
        <taxon>Eukaryota</taxon>
        <taxon>Metazoa</taxon>
        <taxon>Spiralia</taxon>
        <taxon>Lophotrochozoa</taxon>
        <taxon>Mollusca</taxon>
        <taxon>Bivalvia</taxon>
        <taxon>Autobranchia</taxon>
        <taxon>Heteroconchia</taxon>
        <taxon>Palaeoheterodonta</taxon>
        <taxon>Unionida</taxon>
        <taxon>Unionoidea</taxon>
        <taxon>Unionidae</taxon>
        <taxon>Unioninae</taxon>
        <taxon>Sinanodonta</taxon>
    </lineage>
</organism>
<keyword evidence="6" id="KW-0124">Carnitine biosynthesis</keyword>
<evidence type="ECO:0000256" key="7">
    <source>
        <dbReference type="ARBA" id="ARBA00022964"/>
    </source>
</evidence>
<dbReference type="InterPro" id="IPR042098">
    <property type="entry name" value="TauD-like_sf"/>
</dbReference>
<accession>A0ABD3WF64</accession>
<evidence type="ECO:0000256" key="2">
    <source>
        <dbReference type="ARBA" id="ARBA00001961"/>
    </source>
</evidence>
<comment type="pathway">
    <text evidence="3">Amine and polyamine biosynthesis; carnitine biosynthesis.</text>
</comment>
<dbReference type="PANTHER" id="PTHR10696">
    <property type="entry name" value="GAMMA-BUTYROBETAINE HYDROXYLASE-RELATED"/>
    <property type="match status" value="1"/>
</dbReference>
<evidence type="ECO:0000256" key="9">
    <source>
        <dbReference type="ARBA" id="ARBA00023004"/>
    </source>
</evidence>
<keyword evidence="8" id="KW-0560">Oxidoreductase</keyword>
<evidence type="ECO:0000256" key="3">
    <source>
        <dbReference type="ARBA" id="ARBA00005022"/>
    </source>
</evidence>
<comment type="cofactor">
    <cofactor evidence="2">
        <name>L-ascorbate</name>
        <dbReference type="ChEBI" id="CHEBI:38290"/>
    </cofactor>
</comment>
<dbReference type="GO" id="GO:0046872">
    <property type="term" value="F:metal ion binding"/>
    <property type="evidence" value="ECO:0007669"/>
    <property type="project" value="UniProtKB-KW"/>
</dbReference>
<comment type="cofactor">
    <cofactor evidence="1">
        <name>Fe(2+)</name>
        <dbReference type="ChEBI" id="CHEBI:29033"/>
    </cofactor>
</comment>
<proteinExistence type="inferred from homology"/>
<dbReference type="InterPro" id="IPR010376">
    <property type="entry name" value="GBBH-like_N"/>
</dbReference>
<dbReference type="SUPFAM" id="SSF51197">
    <property type="entry name" value="Clavaminate synthase-like"/>
    <property type="match status" value="1"/>
</dbReference>
<dbReference type="Gene3D" id="3.30.2020.30">
    <property type="match status" value="1"/>
</dbReference>
<gene>
    <name evidence="12" type="ORF">ACJMK2_035794</name>
</gene>
<dbReference type="AlphaFoldDB" id="A0ABD3WF64"/>
<evidence type="ECO:0000313" key="13">
    <source>
        <dbReference type="Proteomes" id="UP001634394"/>
    </source>
</evidence>
<dbReference type="EMBL" id="JBJQND010000006">
    <property type="protein sequence ID" value="KAL3872579.1"/>
    <property type="molecule type" value="Genomic_DNA"/>
</dbReference>
<dbReference type="Pfam" id="PF02668">
    <property type="entry name" value="TauD"/>
    <property type="match status" value="1"/>
</dbReference>
<evidence type="ECO:0000259" key="11">
    <source>
        <dbReference type="Pfam" id="PF06155"/>
    </source>
</evidence>
<keyword evidence="13" id="KW-1185">Reference proteome</keyword>
<keyword evidence="5" id="KW-0479">Metal-binding</keyword>